<dbReference type="GO" id="GO:0004869">
    <property type="term" value="F:cysteine-type endopeptidase inhibitor activity"/>
    <property type="evidence" value="ECO:0007669"/>
    <property type="project" value="UniProtKB-KW"/>
</dbReference>
<dbReference type="InterPro" id="IPR046350">
    <property type="entry name" value="Cystatin_sf"/>
</dbReference>
<evidence type="ECO:0000313" key="7">
    <source>
        <dbReference type="RefSeq" id="XP_008778337.1"/>
    </source>
</evidence>
<keyword evidence="4" id="KW-0732">Signal</keyword>
<dbReference type="AlphaFoldDB" id="A0A8B7BJA7"/>
<dbReference type="Gene3D" id="3.10.450.10">
    <property type="match status" value="1"/>
</dbReference>
<keyword evidence="6" id="KW-1185">Reference proteome</keyword>
<sequence>MAIIGITMKSFPLLLITIYLALGVVANGEPMGKAYPNGWEPIDPDDSVLLEIARFALTEHNNEDKDRLVLSSVVSGEFQLADSGFNYRVIIAASNGGVIGKYMAVVWEQSKGWDGSAELVSFQPIQA</sequence>
<dbReference type="CDD" id="cd00042">
    <property type="entry name" value="CY"/>
    <property type="match status" value="1"/>
</dbReference>
<dbReference type="RefSeq" id="XP_008778337.1">
    <property type="nucleotide sequence ID" value="XM_008780115.1"/>
</dbReference>
<feature type="signal peptide" evidence="4">
    <location>
        <begin position="1"/>
        <end position="28"/>
    </location>
</feature>
<dbReference type="PANTHER" id="PTHR47364:SF2">
    <property type="entry name" value="CYSTEINE PROTEINASE INHIBITOR 5"/>
    <property type="match status" value="1"/>
</dbReference>
<accession>A0A8B7BJA7</accession>
<feature type="chain" id="PRO_5034389388" evidence="4">
    <location>
        <begin position="29"/>
        <end position="127"/>
    </location>
</feature>
<protein>
    <submittedName>
        <fullName evidence="7">Cysteine proteinase inhibitor 1-like</fullName>
    </submittedName>
</protein>
<reference evidence="7" key="1">
    <citation type="submission" date="2025-08" db="UniProtKB">
        <authorList>
            <consortium name="RefSeq"/>
        </authorList>
    </citation>
    <scope>IDENTIFICATION</scope>
    <source>
        <tissue evidence="7">Young leaves</tissue>
    </source>
</reference>
<dbReference type="KEGG" id="pda:103698128"/>
<dbReference type="InterPro" id="IPR000010">
    <property type="entry name" value="Cystatin_dom"/>
</dbReference>
<comment type="similarity">
    <text evidence="1">Belongs to the cystatin family. Phytocystatin subfamily.</text>
</comment>
<evidence type="ECO:0000256" key="4">
    <source>
        <dbReference type="SAM" id="SignalP"/>
    </source>
</evidence>
<gene>
    <name evidence="7" type="primary">LOC103698128</name>
</gene>
<dbReference type="OrthoDB" id="2016588at2759"/>
<dbReference type="Pfam" id="PF16845">
    <property type="entry name" value="SQAPI"/>
    <property type="match status" value="1"/>
</dbReference>
<dbReference type="SUPFAM" id="SSF54403">
    <property type="entry name" value="Cystatin/monellin"/>
    <property type="match status" value="1"/>
</dbReference>
<organism evidence="6 7">
    <name type="scientific">Phoenix dactylifera</name>
    <name type="common">Date palm</name>
    <dbReference type="NCBI Taxonomy" id="42345"/>
    <lineage>
        <taxon>Eukaryota</taxon>
        <taxon>Viridiplantae</taxon>
        <taxon>Streptophyta</taxon>
        <taxon>Embryophyta</taxon>
        <taxon>Tracheophyta</taxon>
        <taxon>Spermatophyta</taxon>
        <taxon>Magnoliopsida</taxon>
        <taxon>Liliopsida</taxon>
        <taxon>Arecaceae</taxon>
        <taxon>Coryphoideae</taxon>
        <taxon>Phoeniceae</taxon>
        <taxon>Phoenix</taxon>
    </lineage>
</organism>
<feature type="domain" description="Cystatin" evidence="5">
    <location>
        <begin position="45"/>
        <end position="124"/>
    </location>
</feature>
<dbReference type="PANTHER" id="PTHR47364">
    <property type="entry name" value="CYSTEINE PROTEINASE INHIBITOR 5"/>
    <property type="match status" value="1"/>
</dbReference>
<dbReference type="Proteomes" id="UP000228380">
    <property type="component" value="Unplaced"/>
</dbReference>
<evidence type="ECO:0000256" key="2">
    <source>
        <dbReference type="ARBA" id="ARBA00022690"/>
    </source>
</evidence>
<evidence type="ECO:0000256" key="3">
    <source>
        <dbReference type="ARBA" id="ARBA00022704"/>
    </source>
</evidence>
<keyword evidence="3" id="KW-0789">Thiol protease inhibitor</keyword>
<evidence type="ECO:0000259" key="5">
    <source>
        <dbReference type="Pfam" id="PF16845"/>
    </source>
</evidence>
<proteinExistence type="inferred from homology"/>
<evidence type="ECO:0000256" key="1">
    <source>
        <dbReference type="ARBA" id="ARBA00007233"/>
    </source>
</evidence>
<name>A0A8B7BJA7_PHODC</name>
<keyword evidence="2" id="KW-0646">Protease inhibitor</keyword>
<evidence type="ECO:0000313" key="6">
    <source>
        <dbReference type="Proteomes" id="UP000228380"/>
    </source>
</evidence>
<dbReference type="GeneID" id="103698128"/>